<name>A0A9P4NIV3_9PEZI</name>
<gene>
    <name evidence="4" type="ORF">EJ08DRAFT_653055</name>
</gene>
<dbReference type="PANTHER" id="PTHR43639">
    <property type="entry name" value="OXIDOREDUCTASE, SHORT-CHAIN DEHYDROGENASE/REDUCTASE FAMILY (AFU_ORTHOLOGUE AFUA_5G02870)"/>
    <property type="match status" value="1"/>
</dbReference>
<dbReference type="GO" id="GO:0016491">
    <property type="term" value="F:oxidoreductase activity"/>
    <property type="evidence" value="ECO:0007669"/>
    <property type="project" value="UniProtKB-KW"/>
</dbReference>
<organism evidence="4 5">
    <name type="scientific">Tothia fuscella</name>
    <dbReference type="NCBI Taxonomy" id="1048955"/>
    <lineage>
        <taxon>Eukaryota</taxon>
        <taxon>Fungi</taxon>
        <taxon>Dikarya</taxon>
        <taxon>Ascomycota</taxon>
        <taxon>Pezizomycotina</taxon>
        <taxon>Dothideomycetes</taxon>
        <taxon>Pleosporomycetidae</taxon>
        <taxon>Venturiales</taxon>
        <taxon>Cylindrosympodiaceae</taxon>
        <taxon>Tothia</taxon>
    </lineage>
</organism>
<dbReference type="InterPro" id="IPR036291">
    <property type="entry name" value="NAD(P)-bd_dom_sf"/>
</dbReference>
<comment type="caution">
    <text evidence="4">The sequence shown here is derived from an EMBL/GenBank/DDBJ whole genome shotgun (WGS) entry which is preliminary data.</text>
</comment>
<keyword evidence="5" id="KW-1185">Reference proteome</keyword>
<protein>
    <submittedName>
        <fullName evidence="4">1,3,8-naphthalenetriol reductase-like protein</fullName>
    </submittedName>
</protein>
<dbReference type="Proteomes" id="UP000800235">
    <property type="component" value="Unassembled WGS sequence"/>
</dbReference>
<dbReference type="EMBL" id="MU007088">
    <property type="protein sequence ID" value="KAF2422757.1"/>
    <property type="molecule type" value="Genomic_DNA"/>
</dbReference>
<dbReference type="PROSITE" id="PS00061">
    <property type="entry name" value="ADH_SHORT"/>
    <property type="match status" value="1"/>
</dbReference>
<dbReference type="FunFam" id="3.40.50.720:FF:000084">
    <property type="entry name" value="Short-chain dehydrogenase reductase"/>
    <property type="match status" value="1"/>
</dbReference>
<dbReference type="InterPro" id="IPR020904">
    <property type="entry name" value="Sc_DH/Rdtase_CS"/>
</dbReference>
<reference evidence="4" key="1">
    <citation type="journal article" date="2020" name="Stud. Mycol.">
        <title>101 Dothideomycetes genomes: a test case for predicting lifestyles and emergence of pathogens.</title>
        <authorList>
            <person name="Haridas S."/>
            <person name="Albert R."/>
            <person name="Binder M."/>
            <person name="Bloem J."/>
            <person name="Labutti K."/>
            <person name="Salamov A."/>
            <person name="Andreopoulos B."/>
            <person name="Baker S."/>
            <person name="Barry K."/>
            <person name="Bills G."/>
            <person name="Bluhm B."/>
            <person name="Cannon C."/>
            <person name="Castanera R."/>
            <person name="Culley D."/>
            <person name="Daum C."/>
            <person name="Ezra D."/>
            <person name="Gonzalez J."/>
            <person name="Henrissat B."/>
            <person name="Kuo A."/>
            <person name="Liang C."/>
            <person name="Lipzen A."/>
            <person name="Lutzoni F."/>
            <person name="Magnuson J."/>
            <person name="Mondo S."/>
            <person name="Nolan M."/>
            <person name="Ohm R."/>
            <person name="Pangilinan J."/>
            <person name="Park H.-J."/>
            <person name="Ramirez L."/>
            <person name="Alfaro M."/>
            <person name="Sun H."/>
            <person name="Tritt A."/>
            <person name="Yoshinaga Y."/>
            <person name="Zwiers L.-H."/>
            <person name="Turgeon B."/>
            <person name="Goodwin S."/>
            <person name="Spatafora J."/>
            <person name="Crous P."/>
            <person name="Grigoriev I."/>
        </authorList>
    </citation>
    <scope>NUCLEOTIDE SEQUENCE</scope>
    <source>
        <strain evidence="4">CBS 130266</strain>
    </source>
</reference>
<keyword evidence="2" id="KW-0521">NADP</keyword>
<dbReference type="Pfam" id="PF13561">
    <property type="entry name" value="adh_short_C2"/>
    <property type="match status" value="1"/>
</dbReference>
<dbReference type="OrthoDB" id="47007at2759"/>
<evidence type="ECO:0000256" key="2">
    <source>
        <dbReference type="ARBA" id="ARBA00022857"/>
    </source>
</evidence>
<dbReference type="Gene3D" id="3.40.50.720">
    <property type="entry name" value="NAD(P)-binding Rossmann-like Domain"/>
    <property type="match status" value="1"/>
</dbReference>
<evidence type="ECO:0000313" key="5">
    <source>
        <dbReference type="Proteomes" id="UP000800235"/>
    </source>
</evidence>
<comment type="similarity">
    <text evidence="1">Belongs to the short-chain dehydrogenases/reductases (SDR) family.</text>
</comment>
<keyword evidence="3" id="KW-0560">Oxidoreductase</keyword>
<dbReference type="InterPro" id="IPR002347">
    <property type="entry name" value="SDR_fam"/>
</dbReference>
<dbReference type="AlphaFoldDB" id="A0A9P4NIV3"/>
<evidence type="ECO:0000256" key="3">
    <source>
        <dbReference type="ARBA" id="ARBA00023002"/>
    </source>
</evidence>
<evidence type="ECO:0000256" key="1">
    <source>
        <dbReference type="ARBA" id="ARBA00006484"/>
    </source>
</evidence>
<dbReference type="PRINTS" id="PR00080">
    <property type="entry name" value="SDRFAMILY"/>
</dbReference>
<evidence type="ECO:0000313" key="4">
    <source>
        <dbReference type="EMBL" id="KAF2422757.1"/>
    </source>
</evidence>
<accession>A0A9P4NIV3</accession>
<sequence>MVIAVPTASLEGKVALITGAGRGIGRGCAIELGKRGASVVVNYVSSKGPAEEVVKIIEGFGNGAKAISIQADVSKVSEIKRLFKEAKEHFGKIHIVMSNSGTESWDKTEEITEEKYDHVFNLNTKAQFFVGQEAYNNIEDNGRIILMSSIAAGLLGVKDHALYNASKMAVIGFIKAFATDFGKRGVTVNGVAPGGIKSDMFTQNAWHYIPGGTPDWPAQKIEDLMAAHCPLGRCAEPEDVARVVAFLASDDGGWVNGQVITISGGSSQ</sequence>
<dbReference type="PANTHER" id="PTHR43639:SF1">
    <property type="entry name" value="SHORT-CHAIN DEHYDROGENASE_REDUCTASE FAMILY PROTEIN"/>
    <property type="match status" value="1"/>
</dbReference>
<dbReference type="SUPFAM" id="SSF51735">
    <property type="entry name" value="NAD(P)-binding Rossmann-fold domains"/>
    <property type="match status" value="1"/>
</dbReference>
<dbReference type="PRINTS" id="PR00081">
    <property type="entry name" value="GDHRDH"/>
</dbReference>
<proteinExistence type="inferred from homology"/>